<evidence type="ECO:0000256" key="6">
    <source>
        <dbReference type="ARBA" id="ARBA00038357"/>
    </source>
</evidence>
<dbReference type="RefSeq" id="XP_029643200.1">
    <property type="nucleotide sequence ID" value="XM_029787340.2"/>
</dbReference>
<dbReference type="Pfam" id="PF00173">
    <property type="entry name" value="Cyt-b5"/>
    <property type="match status" value="1"/>
</dbReference>
<reference evidence="10" key="1">
    <citation type="submission" date="2025-08" db="UniProtKB">
        <authorList>
            <consortium name="RefSeq"/>
        </authorList>
    </citation>
    <scope>IDENTIFICATION</scope>
</reference>
<dbReference type="PANTHER" id="PTHR10281:SF72">
    <property type="entry name" value="NEUDESIN"/>
    <property type="match status" value="1"/>
</dbReference>
<evidence type="ECO:0000256" key="7">
    <source>
        <dbReference type="SAM" id="SignalP"/>
    </source>
</evidence>
<dbReference type="GO" id="GO:0046872">
    <property type="term" value="F:metal ion binding"/>
    <property type="evidence" value="ECO:0007669"/>
    <property type="project" value="UniProtKB-KW"/>
</dbReference>
<keyword evidence="4" id="KW-0256">Endoplasmic reticulum</keyword>
<keyword evidence="2" id="KW-0349">Heme</keyword>
<dbReference type="InterPro" id="IPR001199">
    <property type="entry name" value="Cyt_B5-like_heme/steroid-bd"/>
</dbReference>
<keyword evidence="9" id="KW-1185">Reference proteome</keyword>
<dbReference type="SMART" id="SM01117">
    <property type="entry name" value="Cyt-b5"/>
    <property type="match status" value="1"/>
</dbReference>
<keyword evidence="3" id="KW-0479">Metal-binding</keyword>
<keyword evidence="5" id="KW-0408">Iron</keyword>
<evidence type="ECO:0000256" key="3">
    <source>
        <dbReference type="ARBA" id="ARBA00022723"/>
    </source>
</evidence>
<dbReference type="SUPFAM" id="SSF55856">
    <property type="entry name" value="Cytochrome b5-like heme/steroid binding domain"/>
    <property type="match status" value="1"/>
</dbReference>
<feature type="signal peptide" evidence="7">
    <location>
        <begin position="1"/>
        <end position="15"/>
    </location>
</feature>
<evidence type="ECO:0000256" key="5">
    <source>
        <dbReference type="ARBA" id="ARBA00023004"/>
    </source>
</evidence>
<evidence type="ECO:0000256" key="4">
    <source>
        <dbReference type="ARBA" id="ARBA00022824"/>
    </source>
</evidence>
<evidence type="ECO:0000313" key="10">
    <source>
        <dbReference type="RefSeq" id="XP_029643200.1"/>
    </source>
</evidence>
<dbReference type="Proteomes" id="UP000515154">
    <property type="component" value="Linkage group LG11"/>
</dbReference>
<organism evidence="9 10">
    <name type="scientific">Octopus sinensis</name>
    <name type="common">East Asian common octopus</name>
    <dbReference type="NCBI Taxonomy" id="2607531"/>
    <lineage>
        <taxon>Eukaryota</taxon>
        <taxon>Metazoa</taxon>
        <taxon>Spiralia</taxon>
        <taxon>Lophotrochozoa</taxon>
        <taxon>Mollusca</taxon>
        <taxon>Cephalopoda</taxon>
        <taxon>Coleoidea</taxon>
        <taxon>Octopodiformes</taxon>
        <taxon>Octopoda</taxon>
        <taxon>Incirrata</taxon>
        <taxon>Octopodidae</taxon>
        <taxon>Octopus</taxon>
    </lineage>
</organism>
<name>A0A6P7SYG7_9MOLL</name>
<comment type="similarity">
    <text evidence="6">Belongs to the cytochrome b5 family. MAPR subfamily.</text>
</comment>
<evidence type="ECO:0000256" key="2">
    <source>
        <dbReference type="ARBA" id="ARBA00022617"/>
    </source>
</evidence>
<accession>A0A6P7SYG7</accession>
<feature type="chain" id="PRO_5028131809" evidence="7">
    <location>
        <begin position="16"/>
        <end position="154"/>
    </location>
</feature>
<gene>
    <name evidence="10" type="primary">LOC115217588</name>
</gene>
<dbReference type="KEGG" id="osn:115217588"/>
<dbReference type="InterPro" id="IPR036400">
    <property type="entry name" value="Cyt_B5-like_heme/steroid_sf"/>
</dbReference>
<dbReference type="Gene3D" id="3.10.120.10">
    <property type="entry name" value="Cytochrome b5-like heme/steroid binding domain"/>
    <property type="match status" value="1"/>
</dbReference>
<dbReference type="AlphaFoldDB" id="A0A6P7SYG7"/>
<keyword evidence="7" id="KW-0732">Signal</keyword>
<dbReference type="PANTHER" id="PTHR10281">
    <property type="entry name" value="MEMBRANE-ASSOCIATED PROGESTERONE RECEPTOR COMPONENT-RELATED"/>
    <property type="match status" value="1"/>
</dbReference>
<protein>
    <submittedName>
        <fullName evidence="10">Neudesin-like</fullName>
    </submittedName>
</protein>
<comment type="subcellular location">
    <subcellularLocation>
        <location evidence="1">Endoplasmic reticulum</location>
    </subcellularLocation>
</comment>
<sequence>MTTTIIFLFLSVVATEKIPIPYNIIRDFKGIVPVKIFTANELKDYGGADPTKPIYLALKGVVFDVSTRREFYGKNAVYNRLVGRDSTNAVAKMSLHETDVSKAHDISDLSETQLKDLEEIFHQVYLAKYPIVGFMDYLLSVEEFAKQIKPQDEL</sequence>
<dbReference type="GO" id="GO:0016020">
    <property type="term" value="C:membrane"/>
    <property type="evidence" value="ECO:0007669"/>
    <property type="project" value="TreeGrafter"/>
</dbReference>
<dbReference type="InterPro" id="IPR050577">
    <property type="entry name" value="MAPR/NEUFC/NENF-like"/>
</dbReference>
<evidence type="ECO:0000256" key="1">
    <source>
        <dbReference type="ARBA" id="ARBA00004240"/>
    </source>
</evidence>
<evidence type="ECO:0000259" key="8">
    <source>
        <dbReference type="SMART" id="SM01117"/>
    </source>
</evidence>
<proteinExistence type="inferred from homology"/>
<evidence type="ECO:0000313" key="9">
    <source>
        <dbReference type="Proteomes" id="UP000515154"/>
    </source>
</evidence>
<dbReference type="GO" id="GO:0005783">
    <property type="term" value="C:endoplasmic reticulum"/>
    <property type="evidence" value="ECO:0007669"/>
    <property type="project" value="UniProtKB-SubCell"/>
</dbReference>
<feature type="domain" description="Cytochrome b5 heme-binding" evidence="8">
    <location>
        <begin position="37"/>
        <end position="136"/>
    </location>
</feature>